<sequence>IVMLNHFKTIGSPLQSVKKYPTLEDQNSRYLNNGWTRCQSGSAFDTYVGLVTREGLQRIVQLEQFDEWEEFHLKCVHYTLTIASQGDLEDWALLRLNIPVVDYTEKRKCIDWNLVEVKDANIYSHVAVGHYNDNVLLITGGFSSYGKETHGRSRNVFCVKEVVGENDKKFTFEKVDNAINFEAMHSTLTEISSSEDETTYIMYGGRVSPKQYVNACPIVVNVSRSYLVTLECNMDTCGAQPRYRHSAVALKQRGVAIVFIFGGRAHSQQGILVFNDLWKVILPEDEDKAEMCNIEDCSMWPCERFSHSAESVDVDSEYSDMYISGGLDKFFTPLSDLWKFSSRTEKWSRIAVEGMLPRYGHTSHVLGNKLIMVGGVNTYDELQPGVGVIDLTTNVCVEFKLPDLSPEKPIVLINHTSTLYRDKGIIRTFGGGGNFFSFGTFFNNFSVEIPLHQF</sequence>
<dbReference type="Pfam" id="PF13418">
    <property type="entry name" value="Beta-prop_TYW4"/>
    <property type="match status" value="1"/>
</dbReference>
<comment type="pathway">
    <text evidence="1">tRNA modification; wybutosine-tRNA(Phe) biosynthesis.</text>
</comment>
<reference evidence="4" key="1">
    <citation type="submission" date="2015-12" db="EMBL/GenBank/DDBJ databases">
        <title>De novo transcriptome assembly of four potential Pierce s Disease insect vectors from Arizona vineyards.</title>
        <authorList>
            <person name="Tassone E.E."/>
        </authorList>
    </citation>
    <scope>NUCLEOTIDE SEQUENCE</scope>
</reference>
<dbReference type="InterPro" id="IPR015915">
    <property type="entry name" value="Kelch-typ_b-propeller"/>
</dbReference>
<dbReference type="GO" id="GO:0008175">
    <property type="term" value="F:tRNA methyltransferase activity"/>
    <property type="evidence" value="ECO:0007669"/>
    <property type="project" value="TreeGrafter"/>
</dbReference>
<dbReference type="AlphaFoldDB" id="A0A1B6BYQ5"/>
<dbReference type="Gene3D" id="2.120.10.80">
    <property type="entry name" value="Kelch-type beta propeller"/>
    <property type="match status" value="1"/>
</dbReference>
<name>A0A1B6BYQ5_9HEMI</name>
<evidence type="ECO:0000256" key="1">
    <source>
        <dbReference type="ARBA" id="ARBA00004797"/>
    </source>
</evidence>
<dbReference type="PANTHER" id="PTHR46529:SF1">
    <property type="entry name" value="TRNA WYBUTOSINE-SYNTHESIZING PROTEIN 4"/>
    <property type="match status" value="1"/>
</dbReference>
<keyword evidence="3" id="KW-0949">S-adenosyl-L-methionine</keyword>
<dbReference type="PANTHER" id="PTHR46529">
    <property type="entry name" value="TRNA WYBUTOSINE-SYNTHESIZING PROTEIN 4"/>
    <property type="match status" value="1"/>
</dbReference>
<comment type="similarity">
    <text evidence="2">Belongs to the methyltransferase superfamily. LCMT family.</text>
</comment>
<evidence type="ECO:0000313" key="4">
    <source>
        <dbReference type="EMBL" id="JAS06391.1"/>
    </source>
</evidence>
<evidence type="ECO:0000256" key="2">
    <source>
        <dbReference type="ARBA" id="ARBA00010703"/>
    </source>
</evidence>
<feature type="non-terminal residue" evidence="4">
    <location>
        <position position="1"/>
    </location>
</feature>
<gene>
    <name evidence="4" type="ORF">g.37829</name>
</gene>
<dbReference type="SUPFAM" id="SSF117281">
    <property type="entry name" value="Kelch motif"/>
    <property type="match status" value="1"/>
</dbReference>
<dbReference type="GO" id="GO:0031591">
    <property type="term" value="P:wybutosine biosynthetic process"/>
    <property type="evidence" value="ECO:0007669"/>
    <property type="project" value="TreeGrafter"/>
</dbReference>
<dbReference type="SUPFAM" id="SSF53335">
    <property type="entry name" value="S-adenosyl-L-methionine-dependent methyltransferases"/>
    <property type="match status" value="1"/>
</dbReference>
<dbReference type="InterPro" id="IPR029063">
    <property type="entry name" value="SAM-dependent_MTases_sf"/>
</dbReference>
<evidence type="ECO:0000256" key="3">
    <source>
        <dbReference type="ARBA" id="ARBA00022691"/>
    </source>
</evidence>
<dbReference type="UniPathway" id="UPA00375"/>
<dbReference type="GO" id="GO:0030488">
    <property type="term" value="P:tRNA methylation"/>
    <property type="evidence" value="ECO:0007669"/>
    <property type="project" value="TreeGrafter"/>
</dbReference>
<dbReference type="Gene3D" id="3.40.50.150">
    <property type="entry name" value="Vaccinia Virus protein VP39"/>
    <property type="match status" value="1"/>
</dbReference>
<dbReference type="EMBL" id="GEDC01030907">
    <property type="protein sequence ID" value="JAS06391.1"/>
    <property type="molecule type" value="Transcribed_RNA"/>
</dbReference>
<proteinExistence type="inferred from homology"/>
<organism evidence="4">
    <name type="scientific">Clastoptera arizonana</name>
    <name type="common">Arizona spittle bug</name>
    <dbReference type="NCBI Taxonomy" id="38151"/>
    <lineage>
        <taxon>Eukaryota</taxon>
        <taxon>Metazoa</taxon>
        <taxon>Ecdysozoa</taxon>
        <taxon>Arthropoda</taxon>
        <taxon>Hexapoda</taxon>
        <taxon>Insecta</taxon>
        <taxon>Pterygota</taxon>
        <taxon>Neoptera</taxon>
        <taxon>Paraneoptera</taxon>
        <taxon>Hemiptera</taxon>
        <taxon>Auchenorrhyncha</taxon>
        <taxon>Cercopoidea</taxon>
        <taxon>Clastopteridae</taxon>
        <taxon>Clastoptera</taxon>
    </lineage>
</organism>
<accession>A0A1B6BYQ5</accession>
<protein>
    <submittedName>
        <fullName evidence="4">Uncharacterized protein</fullName>
    </submittedName>
</protein>